<feature type="region of interest" description="Disordered" evidence="11">
    <location>
        <begin position="617"/>
        <end position="666"/>
    </location>
</feature>
<evidence type="ECO:0000313" key="15">
    <source>
        <dbReference type="EMBL" id="KAL2338313.1"/>
    </source>
</evidence>
<dbReference type="PROSITE" id="PS50011">
    <property type="entry name" value="PROTEIN_KINASE_DOM"/>
    <property type="match status" value="1"/>
</dbReference>
<proteinExistence type="predicted"/>
<keyword evidence="16" id="KW-1185">Reference proteome</keyword>
<dbReference type="InterPro" id="IPR001245">
    <property type="entry name" value="Ser-Thr/Tyr_kinase_cat_dom"/>
</dbReference>
<dbReference type="FunFam" id="3.30.200.20:FF:000307">
    <property type="entry name" value="pollen receptor-like kinase 1"/>
    <property type="match status" value="1"/>
</dbReference>
<dbReference type="PANTHER" id="PTHR48010">
    <property type="entry name" value="OS05G0588300 PROTEIN"/>
    <property type="match status" value="1"/>
</dbReference>
<dbReference type="Gene3D" id="3.80.10.10">
    <property type="entry name" value="Ribonuclease Inhibitor"/>
    <property type="match status" value="2"/>
</dbReference>
<dbReference type="InterPro" id="IPR000719">
    <property type="entry name" value="Prot_kinase_dom"/>
</dbReference>
<evidence type="ECO:0000256" key="8">
    <source>
        <dbReference type="ARBA" id="ARBA00022840"/>
    </source>
</evidence>
<dbReference type="GO" id="GO:0016020">
    <property type="term" value="C:membrane"/>
    <property type="evidence" value="ECO:0007669"/>
    <property type="project" value="UniProtKB-SubCell"/>
</dbReference>
<evidence type="ECO:0000256" key="2">
    <source>
        <dbReference type="ARBA" id="ARBA00022553"/>
    </source>
</evidence>
<name>A0ABD1MS26_9FABA</name>
<dbReference type="InterPro" id="IPR011009">
    <property type="entry name" value="Kinase-like_dom_sf"/>
</dbReference>
<keyword evidence="2" id="KW-0597">Phosphoprotein</keyword>
<dbReference type="InterPro" id="IPR001611">
    <property type="entry name" value="Leu-rich_rpt"/>
</dbReference>
<comment type="subcellular location">
    <subcellularLocation>
        <location evidence="1">Membrane</location>
    </subcellularLocation>
</comment>
<feature type="domain" description="Protein kinase" evidence="14">
    <location>
        <begin position="342"/>
        <end position="617"/>
    </location>
</feature>
<evidence type="ECO:0000256" key="12">
    <source>
        <dbReference type="SAM" id="Phobius"/>
    </source>
</evidence>
<accession>A0ABD1MS26</accession>
<organism evidence="15 16">
    <name type="scientific">Flemingia macrophylla</name>
    <dbReference type="NCBI Taxonomy" id="520843"/>
    <lineage>
        <taxon>Eukaryota</taxon>
        <taxon>Viridiplantae</taxon>
        <taxon>Streptophyta</taxon>
        <taxon>Embryophyta</taxon>
        <taxon>Tracheophyta</taxon>
        <taxon>Spermatophyta</taxon>
        <taxon>Magnoliopsida</taxon>
        <taxon>eudicotyledons</taxon>
        <taxon>Gunneridae</taxon>
        <taxon>Pentapetalae</taxon>
        <taxon>rosids</taxon>
        <taxon>fabids</taxon>
        <taxon>Fabales</taxon>
        <taxon>Fabaceae</taxon>
        <taxon>Papilionoideae</taxon>
        <taxon>50 kb inversion clade</taxon>
        <taxon>NPAAA clade</taxon>
        <taxon>indigoferoid/millettioid clade</taxon>
        <taxon>Phaseoleae</taxon>
        <taxon>Flemingia</taxon>
    </lineage>
</organism>
<reference evidence="15 16" key="1">
    <citation type="submission" date="2024-08" db="EMBL/GenBank/DDBJ databases">
        <title>Insights into the chromosomal genome structure of Flemingia macrophylla.</title>
        <authorList>
            <person name="Ding Y."/>
            <person name="Zhao Y."/>
            <person name="Bi W."/>
            <person name="Wu M."/>
            <person name="Zhao G."/>
            <person name="Gong Y."/>
            <person name="Li W."/>
            <person name="Zhang P."/>
        </authorList>
    </citation>
    <scope>NUCLEOTIDE SEQUENCE [LARGE SCALE GENOMIC DNA]</scope>
    <source>
        <strain evidence="15">DYQJB</strain>
        <tissue evidence="15">Leaf</tissue>
    </source>
</reference>
<feature type="compositionally biased region" description="Basic and acidic residues" evidence="11">
    <location>
        <begin position="656"/>
        <end position="666"/>
    </location>
</feature>
<evidence type="ECO:0000256" key="1">
    <source>
        <dbReference type="ARBA" id="ARBA00004370"/>
    </source>
</evidence>
<dbReference type="Pfam" id="PF08263">
    <property type="entry name" value="LRRNT_2"/>
    <property type="match status" value="1"/>
</dbReference>
<keyword evidence="6" id="KW-0677">Repeat</keyword>
<dbReference type="FunFam" id="1.10.510.10:FF:000095">
    <property type="entry name" value="protein STRUBBELIG-RECEPTOR FAMILY 8"/>
    <property type="match status" value="1"/>
</dbReference>
<feature type="signal peptide" evidence="13">
    <location>
        <begin position="1"/>
        <end position="17"/>
    </location>
</feature>
<evidence type="ECO:0000256" key="9">
    <source>
        <dbReference type="ARBA" id="ARBA00022989"/>
    </source>
</evidence>
<feature type="transmembrane region" description="Helical" evidence="12">
    <location>
        <begin position="256"/>
        <end position="279"/>
    </location>
</feature>
<dbReference type="FunFam" id="3.80.10.10:FF:000234">
    <property type="entry name" value="Probable inactive receptor kinase RLK902"/>
    <property type="match status" value="1"/>
</dbReference>
<dbReference type="Gene3D" id="1.10.510.10">
    <property type="entry name" value="Transferase(Phosphotransferase) domain 1"/>
    <property type="match status" value="1"/>
</dbReference>
<dbReference type="SUPFAM" id="SSF56112">
    <property type="entry name" value="Protein kinase-like (PK-like)"/>
    <property type="match status" value="1"/>
</dbReference>
<dbReference type="Gene3D" id="3.30.200.20">
    <property type="entry name" value="Phosphorylase Kinase, domain 1"/>
    <property type="match status" value="1"/>
</dbReference>
<feature type="compositionally biased region" description="Basic and acidic residues" evidence="11">
    <location>
        <begin position="617"/>
        <end position="638"/>
    </location>
</feature>
<evidence type="ECO:0000256" key="3">
    <source>
        <dbReference type="ARBA" id="ARBA00022614"/>
    </source>
</evidence>
<dbReference type="AlphaFoldDB" id="A0ABD1MS26"/>
<comment type="caution">
    <text evidence="15">The sequence shown here is derived from an EMBL/GenBank/DDBJ whole genome shotgun (WGS) entry which is preliminary data.</text>
</comment>
<evidence type="ECO:0000259" key="14">
    <source>
        <dbReference type="PROSITE" id="PS50011"/>
    </source>
</evidence>
<feature type="region of interest" description="Disordered" evidence="11">
    <location>
        <begin position="228"/>
        <end position="249"/>
    </location>
</feature>
<dbReference type="InterPro" id="IPR050994">
    <property type="entry name" value="At_inactive_RLKs"/>
</dbReference>
<sequence>MALQLLLLVFLLQLSSHIRVNSEPTQDKQALLAFLSKTPHSNRLHWNASASACDWVGVKCDASRAFVYSLRLPAVGLVGPLPPDTIGRLTQLRILSLRSNGLNGQIPADFSNLTFLRSLYLQSNDLSGDFPITLTTLTRLTRLDLSSNNFSGSIPFSVNNLTHLTGLFLQNNTFSGKIPTITVKLVDFDVANNRLNGSIPQTLSKFPQSSFAGNLDLCGPPLEPCNPFFPAPAPSPSSNSTPTPPHKKSNKLSTGAIVAIVLGSVLAAALLLLLLLLCLRRRRRQPAKPAKPATATARAAPAEAGTSSSKEDITGGSVEAERNKLVFFEGGIYSFDLEDLLRASAEVLGKGSVGTSYKAVLEEGTTVVVKRLKDVVVTKREFEMQMEALGKIKHENVVPLRAFYFSKDEKLLVYDYMSAGSLSALLHGRICLEGSRGSGRTALDWESRMRIATGAARGVACLHVSGKVVHGNIKSSNILLRGAEQEAGVSDFGLNPLFGNGASSNRVAGYRAPEVVETRKVTFKSDVYSFGVLLLELLTGKAPNQASLGEEGIDLPRWVQSVVREEWTAEVFDAELMRFHNIEEEMVQLLQIAMACVSVVPDQRPNMQDVVRMIEDINRGETDDGLRQSSDDPSKGSEGHTPPPESRTPPRSLTPYERDQKGAHKNSESLLINARFCPYLSVYTLRTVTTENQCPRFQIAVRITHCGRNIAVAATSATASHRNCVVNLNHPFFRIATVMRPQHQQKIIENEKNGSKSSSSNDLIGDTRHGASPSSSAAPRSRRSAAKAAARFIPRHGIGIRIHLPLWSLSVVRSESVSPAPTMPHESKALLQHAPPAVPSRFHAIHLLR</sequence>
<feature type="compositionally biased region" description="Low complexity" evidence="11">
    <location>
        <begin position="287"/>
        <end position="302"/>
    </location>
</feature>
<keyword evidence="10 12" id="KW-0472">Membrane</keyword>
<dbReference type="Pfam" id="PF00560">
    <property type="entry name" value="LRR_1"/>
    <property type="match status" value="2"/>
</dbReference>
<dbReference type="Pfam" id="PF07714">
    <property type="entry name" value="PK_Tyr_Ser-Thr"/>
    <property type="match status" value="1"/>
</dbReference>
<dbReference type="InterPro" id="IPR032675">
    <property type="entry name" value="LRR_dom_sf"/>
</dbReference>
<keyword evidence="3" id="KW-0433">Leucine-rich repeat</keyword>
<evidence type="ECO:0000256" key="4">
    <source>
        <dbReference type="ARBA" id="ARBA00022692"/>
    </source>
</evidence>
<evidence type="ECO:0000256" key="5">
    <source>
        <dbReference type="ARBA" id="ARBA00022729"/>
    </source>
</evidence>
<keyword evidence="4 12" id="KW-0812">Transmembrane</keyword>
<evidence type="ECO:0000256" key="13">
    <source>
        <dbReference type="SAM" id="SignalP"/>
    </source>
</evidence>
<dbReference type="GO" id="GO:0005524">
    <property type="term" value="F:ATP binding"/>
    <property type="evidence" value="ECO:0007669"/>
    <property type="project" value="UniProtKB-KW"/>
</dbReference>
<keyword evidence="8" id="KW-0067">ATP-binding</keyword>
<evidence type="ECO:0000256" key="7">
    <source>
        <dbReference type="ARBA" id="ARBA00022741"/>
    </source>
</evidence>
<keyword evidence="9 12" id="KW-1133">Transmembrane helix</keyword>
<keyword evidence="7" id="KW-0547">Nucleotide-binding</keyword>
<dbReference type="InterPro" id="IPR013210">
    <property type="entry name" value="LRR_N_plant-typ"/>
</dbReference>
<gene>
    <name evidence="15" type="ORF">Fmac_012759</name>
</gene>
<keyword evidence="5 13" id="KW-0732">Signal</keyword>
<evidence type="ECO:0000313" key="16">
    <source>
        <dbReference type="Proteomes" id="UP001603857"/>
    </source>
</evidence>
<dbReference type="PANTHER" id="PTHR48010:SF55">
    <property type="entry name" value="OS01G0607900 PROTEIN"/>
    <property type="match status" value="1"/>
</dbReference>
<dbReference type="Proteomes" id="UP001603857">
    <property type="component" value="Unassembled WGS sequence"/>
</dbReference>
<dbReference type="SUPFAM" id="SSF52058">
    <property type="entry name" value="L domain-like"/>
    <property type="match status" value="1"/>
</dbReference>
<feature type="region of interest" description="Disordered" evidence="11">
    <location>
        <begin position="287"/>
        <end position="315"/>
    </location>
</feature>
<protein>
    <recommendedName>
        <fullName evidence="14">Protein kinase domain-containing protein</fullName>
    </recommendedName>
</protein>
<feature type="region of interest" description="Disordered" evidence="11">
    <location>
        <begin position="748"/>
        <end position="783"/>
    </location>
</feature>
<evidence type="ECO:0000256" key="10">
    <source>
        <dbReference type="ARBA" id="ARBA00023136"/>
    </source>
</evidence>
<dbReference type="EMBL" id="JBGMDY010000004">
    <property type="protein sequence ID" value="KAL2338313.1"/>
    <property type="molecule type" value="Genomic_DNA"/>
</dbReference>
<feature type="chain" id="PRO_5044882513" description="Protein kinase domain-containing protein" evidence="13">
    <location>
        <begin position="18"/>
        <end position="849"/>
    </location>
</feature>
<evidence type="ECO:0000256" key="6">
    <source>
        <dbReference type="ARBA" id="ARBA00022737"/>
    </source>
</evidence>
<evidence type="ECO:0000256" key="11">
    <source>
        <dbReference type="SAM" id="MobiDB-lite"/>
    </source>
</evidence>